<feature type="region of interest" description="Disordered" evidence="1">
    <location>
        <begin position="133"/>
        <end position="162"/>
    </location>
</feature>
<accession>A0A4P6XN83</accession>
<dbReference type="Proteomes" id="UP000292447">
    <property type="component" value="Chromosome II"/>
</dbReference>
<evidence type="ECO:0000313" key="2">
    <source>
        <dbReference type="EMBL" id="QBM87241.1"/>
    </source>
</evidence>
<dbReference type="STRING" id="2163413.A0A4P6XN83"/>
<dbReference type="GO" id="GO:0071006">
    <property type="term" value="C:U2-type catalytic step 1 spliceosome"/>
    <property type="evidence" value="ECO:0007669"/>
    <property type="project" value="TreeGrafter"/>
</dbReference>
<keyword evidence="3" id="KW-1185">Reference proteome</keyword>
<dbReference type="GO" id="GO:0000398">
    <property type="term" value="P:mRNA splicing, via spliceosome"/>
    <property type="evidence" value="ECO:0007669"/>
    <property type="project" value="InterPro"/>
</dbReference>
<dbReference type="EMBL" id="CP034457">
    <property type="protein sequence ID" value="QBM87241.1"/>
    <property type="molecule type" value="Genomic_DNA"/>
</dbReference>
<reference evidence="3" key="1">
    <citation type="submission" date="2019-03" db="EMBL/GenBank/DDBJ databases">
        <title>Snf2 controls pulcherriminic acid biosynthesis and connects pigmentation and antifungal activity of the yeast Metschnikowia pulcherrima.</title>
        <authorList>
            <person name="Gore-Lloyd D."/>
            <person name="Sumann I."/>
            <person name="Brachmann A.O."/>
            <person name="Schneeberger K."/>
            <person name="Ortiz-Merino R.A."/>
            <person name="Moreno-Beltran M."/>
            <person name="Schlaefli M."/>
            <person name="Kirner P."/>
            <person name="Santos Kron A."/>
            <person name="Wolfe K.H."/>
            <person name="Piel J."/>
            <person name="Ahrens C.H."/>
            <person name="Henk D."/>
            <person name="Freimoser F.M."/>
        </authorList>
    </citation>
    <scope>NUCLEOTIDE SEQUENCE [LARGE SCALE GENOMIC DNA]</scope>
    <source>
        <strain evidence="3">APC 1.2</strain>
    </source>
</reference>
<evidence type="ECO:0008006" key="4">
    <source>
        <dbReference type="Google" id="ProtNLM"/>
    </source>
</evidence>
<evidence type="ECO:0000256" key="1">
    <source>
        <dbReference type="SAM" id="MobiDB-lite"/>
    </source>
</evidence>
<protein>
    <recommendedName>
        <fullName evidence="4">Splicing factor YJU2</fullName>
    </recommendedName>
</protein>
<name>A0A4P6XN83_9ASCO</name>
<feature type="region of interest" description="Disordered" evidence="1">
    <location>
        <begin position="1"/>
        <end position="28"/>
    </location>
</feature>
<proteinExistence type="predicted"/>
<dbReference type="Pfam" id="PF04502">
    <property type="entry name" value="Saf4_Yju2"/>
    <property type="match status" value="1"/>
</dbReference>
<gene>
    <name evidence="2" type="primary">MPUL0B04410</name>
    <name evidence="2" type="ORF">METSCH_B04410</name>
</gene>
<dbReference type="PANTHER" id="PTHR12111:SF1">
    <property type="entry name" value="SPLICING FACTOR YJU2"/>
    <property type="match status" value="1"/>
</dbReference>
<evidence type="ECO:0000313" key="3">
    <source>
        <dbReference type="Proteomes" id="UP000292447"/>
    </source>
</evidence>
<dbReference type="AlphaFoldDB" id="A0A4P6XN83"/>
<dbReference type="InterPro" id="IPR007590">
    <property type="entry name" value="Saf4/Yju2"/>
</dbReference>
<organism evidence="2 3">
    <name type="scientific">Metschnikowia aff. pulcherrima</name>
    <dbReference type="NCBI Taxonomy" id="2163413"/>
    <lineage>
        <taxon>Eukaryota</taxon>
        <taxon>Fungi</taxon>
        <taxon>Dikarya</taxon>
        <taxon>Ascomycota</taxon>
        <taxon>Saccharomycotina</taxon>
        <taxon>Pichiomycetes</taxon>
        <taxon>Metschnikowiaceae</taxon>
        <taxon>Metschnikowia</taxon>
    </lineage>
</organism>
<dbReference type="PANTHER" id="PTHR12111">
    <property type="entry name" value="SPLICING FACTOR YJU2"/>
    <property type="match status" value="1"/>
</dbReference>
<sequence length="229" mass="26853">MSERKAINKYYPPDWDPSKVPKKKKNTNPNAEKVRLMVPFSMKCLQCQEYISARRKFNARKEITSEKYMGIKIIRFHIKCPRCNYSLLFQTDPKTAGFIPVAGCARNYESLSATETVKPLETEEEIFERLEKQEKEDQDFQEQQKRRKNNPFWLRQTQDSSKDAMSNLEDKLIEQKREQEVHDHLMYLQAKATKLQQSGGQDGLVTCQAMSRLLLLLSIVRLQKSLKSK</sequence>